<keyword evidence="4" id="KW-1185">Reference proteome</keyword>
<evidence type="ECO:0000259" key="2">
    <source>
        <dbReference type="Pfam" id="PF24054"/>
    </source>
</evidence>
<dbReference type="Proteomes" id="UP000490939">
    <property type="component" value="Unassembled WGS sequence"/>
</dbReference>
<feature type="region of interest" description="Disordered" evidence="1">
    <location>
        <begin position="117"/>
        <end position="151"/>
    </location>
</feature>
<feature type="compositionally biased region" description="Low complexity" evidence="1">
    <location>
        <begin position="419"/>
        <end position="434"/>
    </location>
</feature>
<reference evidence="3 4" key="1">
    <citation type="submission" date="2019-07" db="EMBL/GenBank/DDBJ databases">
        <title>Venturia inaequalis Genome Resource.</title>
        <authorList>
            <person name="Lichtner F.J."/>
        </authorList>
    </citation>
    <scope>NUCLEOTIDE SEQUENCE [LARGE SCALE GENOMIC DNA]</scope>
    <source>
        <strain evidence="3 4">DMI_063113</strain>
    </source>
</reference>
<sequence length="840" mass="92684">MRIRLCVRRNGLPDANLLWPAVEQVNGSKQKIADLLTAVNETMPLESLDWTLEDYVVEIAGFECLHWQFLGHVLKEEDQVTIRPMEQVEVRARQLSGRHQISSAGFHLVDGVPFGTRPLRPLSRPSVAIPPRKRRRISTDETGPSQLGSVEPGAQLSIANVDNNEQQLLLLNSGNATLREESADVSDARPNKRAKTSKTVHFGDLNDDEDDDEDDGDFSDFEDASSSDSSSDSESDESSSDSDSSKGEAPSEESLHQQQEKDTWEGFVDAPARPRDSAPPYMVSDSISSFEEEDFWQGDPEGLNNTKARNKRRRESKRLAHLVRTGVLPQNSTLEDLQIFLAENERSFRPAPQRLDQPVAEVAESSQAAKSAKKPKPAKVVESRSSSDDSDTSDSSSDSDDSSSEDSEDSEGAAVSGEATAPTNGTTSATTANGDFGKHMNLDRAAALVNETAEPEMCPENELAINFVRMPQDKHTASYIISGTSETATSEPPNSEKSSSALEAIACRQLALESAPKRARLNLDGAKRAIFGNLGQRTPKTKADEERVRVKLADIGKPKKVVEAKKVEKEVEPESEAWRSKIKVLACECINGENIVLSEPPYPFVQRWDPQQQYQATKKPRNKNKKRKSYETNYEDDYEGDYYEGDGYDDSILLNYDEEDASTIQVDTTSTEQGILDDDLPPLPSIILSLPTADLEDLRPGTIITFKHLEMGKNFMPEMTGYKTAAVESTADLGNVEKGFLLLKLARRDWKGRAEKRFDASGKRIYEKFEMPMGDEEGDDDEEVEDGMLETNFGDLVDVRILKMAGASESETVAESEGVEDAAARQLLVEAGAAEKADEL</sequence>
<dbReference type="AlphaFoldDB" id="A0A8H3U936"/>
<feature type="domain" description="DUF7357" evidence="2">
    <location>
        <begin position="1"/>
        <end position="132"/>
    </location>
</feature>
<protein>
    <recommendedName>
        <fullName evidence="2">DUF7357 domain-containing protein</fullName>
    </recommendedName>
</protein>
<accession>A0A8H3U936</accession>
<evidence type="ECO:0000313" key="3">
    <source>
        <dbReference type="EMBL" id="KAE9965286.1"/>
    </source>
</evidence>
<feature type="region of interest" description="Disordered" evidence="1">
    <location>
        <begin position="346"/>
        <end position="437"/>
    </location>
</feature>
<feature type="compositionally biased region" description="Basic residues" evidence="1">
    <location>
        <begin position="308"/>
        <end position="317"/>
    </location>
</feature>
<feature type="compositionally biased region" description="Basic residues" evidence="1">
    <location>
        <begin position="618"/>
        <end position="628"/>
    </location>
</feature>
<dbReference type="InterPro" id="IPR055781">
    <property type="entry name" value="DUF7357"/>
</dbReference>
<feature type="compositionally biased region" description="Acidic residues" evidence="1">
    <location>
        <begin position="205"/>
        <end position="240"/>
    </location>
</feature>
<feature type="compositionally biased region" description="Acidic residues" evidence="1">
    <location>
        <begin position="388"/>
        <end position="411"/>
    </location>
</feature>
<feature type="region of interest" description="Disordered" evidence="1">
    <location>
        <begin position="612"/>
        <end position="633"/>
    </location>
</feature>
<feature type="compositionally biased region" description="Low complexity" evidence="1">
    <location>
        <begin position="278"/>
        <end position="289"/>
    </location>
</feature>
<dbReference type="Pfam" id="PF24054">
    <property type="entry name" value="DUF7357"/>
    <property type="match status" value="1"/>
</dbReference>
<evidence type="ECO:0000256" key="1">
    <source>
        <dbReference type="SAM" id="MobiDB-lite"/>
    </source>
</evidence>
<feature type="region of interest" description="Disordered" evidence="1">
    <location>
        <begin position="179"/>
        <end position="317"/>
    </location>
</feature>
<comment type="caution">
    <text evidence="3">The sequence shown here is derived from an EMBL/GenBank/DDBJ whole genome shotgun (WGS) entry which is preliminary data.</text>
</comment>
<feature type="compositionally biased region" description="Basic and acidic residues" evidence="1">
    <location>
        <begin position="179"/>
        <end position="190"/>
    </location>
</feature>
<feature type="compositionally biased region" description="Basic and acidic residues" evidence="1">
    <location>
        <begin position="253"/>
        <end position="264"/>
    </location>
</feature>
<gene>
    <name evidence="3" type="ORF">EG327_000598</name>
</gene>
<organism evidence="3 4">
    <name type="scientific">Venturia inaequalis</name>
    <name type="common">Apple scab fungus</name>
    <dbReference type="NCBI Taxonomy" id="5025"/>
    <lineage>
        <taxon>Eukaryota</taxon>
        <taxon>Fungi</taxon>
        <taxon>Dikarya</taxon>
        <taxon>Ascomycota</taxon>
        <taxon>Pezizomycotina</taxon>
        <taxon>Dothideomycetes</taxon>
        <taxon>Pleosporomycetidae</taxon>
        <taxon>Venturiales</taxon>
        <taxon>Venturiaceae</taxon>
        <taxon>Venturia</taxon>
    </lineage>
</organism>
<feature type="compositionally biased region" description="Low complexity" evidence="1">
    <location>
        <begin position="358"/>
        <end position="370"/>
    </location>
</feature>
<dbReference type="EMBL" id="WNWR01001110">
    <property type="protein sequence ID" value="KAE9965286.1"/>
    <property type="molecule type" value="Genomic_DNA"/>
</dbReference>
<evidence type="ECO:0000313" key="4">
    <source>
        <dbReference type="Proteomes" id="UP000490939"/>
    </source>
</evidence>
<name>A0A8H3U936_VENIN</name>
<proteinExistence type="predicted"/>